<evidence type="ECO:0000256" key="9">
    <source>
        <dbReference type="ARBA" id="ARBA00023004"/>
    </source>
</evidence>
<evidence type="ECO:0000256" key="1">
    <source>
        <dbReference type="ARBA" id="ARBA00001400"/>
    </source>
</evidence>
<dbReference type="PANTHER" id="PTHR33693">
    <property type="entry name" value="TYPE-5 URACIL-DNA GLYCOSYLASE"/>
    <property type="match status" value="1"/>
</dbReference>
<dbReference type="EMBL" id="FMYV01000002">
    <property type="protein sequence ID" value="SDC18194.1"/>
    <property type="molecule type" value="Genomic_DNA"/>
</dbReference>
<dbReference type="AlphaFoldDB" id="A0A1G6JHH2"/>
<reference evidence="13 14" key="1">
    <citation type="submission" date="2016-10" db="EMBL/GenBank/DDBJ databases">
        <authorList>
            <person name="de Groot N.N."/>
        </authorList>
    </citation>
    <scope>NUCLEOTIDE SEQUENCE [LARGE SCALE GENOMIC DNA]</scope>
    <source>
        <strain evidence="13 14">WG14</strain>
    </source>
</reference>
<dbReference type="SMART" id="SM00987">
    <property type="entry name" value="UreE_C"/>
    <property type="match status" value="1"/>
</dbReference>
<keyword evidence="14" id="KW-1185">Reference proteome</keyword>
<dbReference type="Proteomes" id="UP000199322">
    <property type="component" value="Unassembled WGS sequence"/>
</dbReference>
<keyword evidence="9" id="KW-0408">Iron</keyword>
<dbReference type="EC" id="3.2.2.27" evidence="3"/>
<proteinExistence type="inferred from homology"/>
<evidence type="ECO:0000313" key="14">
    <source>
        <dbReference type="Proteomes" id="UP000199322"/>
    </source>
</evidence>
<evidence type="ECO:0000256" key="6">
    <source>
        <dbReference type="ARBA" id="ARBA00022723"/>
    </source>
</evidence>
<keyword evidence="6" id="KW-0479">Metal-binding</keyword>
<keyword evidence="8" id="KW-0378">Hydrolase</keyword>
<dbReference type="GO" id="GO:0051539">
    <property type="term" value="F:4 iron, 4 sulfur cluster binding"/>
    <property type="evidence" value="ECO:0007669"/>
    <property type="project" value="UniProtKB-KW"/>
</dbReference>
<dbReference type="InterPro" id="IPR005273">
    <property type="entry name" value="Ura-DNA_glyco_family4"/>
</dbReference>
<evidence type="ECO:0000256" key="8">
    <source>
        <dbReference type="ARBA" id="ARBA00022801"/>
    </source>
</evidence>
<evidence type="ECO:0000256" key="10">
    <source>
        <dbReference type="ARBA" id="ARBA00023014"/>
    </source>
</evidence>
<dbReference type="NCBIfam" id="TIGR00758">
    <property type="entry name" value="UDG_fam4"/>
    <property type="match status" value="1"/>
</dbReference>
<evidence type="ECO:0000259" key="12">
    <source>
        <dbReference type="SMART" id="SM00986"/>
    </source>
</evidence>
<evidence type="ECO:0000256" key="5">
    <source>
        <dbReference type="ARBA" id="ARBA00022485"/>
    </source>
</evidence>
<dbReference type="GO" id="GO:0046872">
    <property type="term" value="F:metal ion binding"/>
    <property type="evidence" value="ECO:0007669"/>
    <property type="project" value="UniProtKB-KW"/>
</dbReference>
<dbReference type="Pfam" id="PF03167">
    <property type="entry name" value="UDG"/>
    <property type="match status" value="1"/>
</dbReference>
<dbReference type="GO" id="GO:0006281">
    <property type="term" value="P:DNA repair"/>
    <property type="evidence" value="ECO:0007669"/>
    <property type="project" value="UniProtKB-KW"/>
</dbReference>
<sequence>MIINKNTELEAIKKTISKCEKCSLHLTRNNVVPGEGNVDSPLVFIGEGPGADEDSSGRPFVGRAGKLLDKMLKDWAGINRNDIYISNIVKCRPPKNRVPTDDEMKSCIQYLESQMLVIKPKVIVTLGATSMSYFTNKKKISESRGKFYDWYGNIKTFVTFHPSYLLRNHSMEKGSPRWYSYMDMRAIGVMFRALQKGKNINEVVSAINSRMKESGGI</sequence>
<evidence type="ECO:0000256" key="4">
    <source>
        <dbReference type="ARBA" id="ARBA00019403"/>
    </source>
</evidence>
<dbReference type="InterPro" id="IPR005122">
    <property type="entry name" value="Uracil-DNA_glycosylase-like"/>
</dbReference>
<evidence type="ECO:0000256" key="2">
    <source>
        <dbReference type="ARBA" id="ARBA00006521"/>
    </source>
</evidence>
<accession>A0A1G6JHH2</accession>
<dbReference type="Gene3D" id="3.40.470.10">
    <property type="entry name" value="Uracil-DNA glycosylase-like domain"/>
    <property type="match status" value="1"/>
</dbReference>
<name>A0A1G6JHH2_9BACT</name>
<feature type="domain" description="Uracil-DNA glycosylase-like" evidence="12">
    <location>
        <begin position="33"/>
        <end position="185"/>
    </location>
</feature>
<dbReference type="SMART" id="SM00986">
    <property type="entry name" value="UDG"/>
    <property type="match status" value="1"/>
</dbReference>
<dbReference type="GO" id="GO:0004844">
    <property type="term" value="F:uracil DNA N-glycosylase activity"/>
    <property type="evidence" value="ECO:0007669"/>
    <property type="project" value="UniProtKB-EC"/>
</dbReference>
<keyword evidence="10" id="KW-0411">Iron-sulfur</keyword>
<evidence type="ECO:0000256" key="3">
    <source>
        <dbReference type="ARBA" id="ARBA00012030"/>
    </source>
</evidence>
<evidence type="ECO:0000256" key="7">
    <source>
        <dbReference type="ARBA" id="ARBA00022763"/>
    </source>
</evidence>
<comment type="catalytic activity">
    <reaction evidence="1">
        <text>Hydrolyzes single-stranded DNA or mismatched double-stranded DNA and polynucleotides, releasing free uracil.</text>
        <dbReference type="EC" id="3.2.2.27"/>
    </reaction>
</comment>
<keyword evidence="7" id="KW-0227">DNA damage</keyword>
<keyword evidence="11" id="KW-0234">DNA repair</keyword>
<dbReference type="RefSeq" id="WP_311044511.1">
    <property type="nucleotide sequence ID" value="NZ_FMYV01000002.1"/>
</dbReference>
<gene>
    <name evidence="13" type="ORF">SAMN04488588_0534</name>
</gene>
<dbReference type="STRING" id="28234.SAMN04488588_0534"/>
<keyword evidence="5" id="KW-0004">4Fe-4S</keyword>
<dbReference type="InterPro" id="IPR036895">
    <property type="entry name" value="Uracil-DNA_glycosylase-like_sf"/>
</dbReference>
<evidence type="ECO:0000256" key="11">
    <source>
        <dbReference type="ARBA" id="ARBA00023204"/>
    </source>
</evidence>
<dbReference type="InterPro" id="IPR051536">
    <property type="entry name" value="UDG_Type-4/5"/>
</dbReference>
<organism evidence="13 14">
    <name type="scientific">Geotoga petraea</name>
    <dbReference type="NCBI Taxonomy" id="28234"/>
    <lineage>
        <taxon>Bacteria</taxon>
        <taxon>Thermotogati</taxon>
        <taxon>Thermotogota</taxon>
        <taxon>Thermotogae</taxon>
        <taxon>Petrotogales</taxon>
        <taxon>Petrotogaceae</taxon>
        <taxon>Geotoga</taxon>
    </lineage>
</organism>
<protein>
    <recommendedName>
        <fullName evidence="4">Type-4 uracil-DNA glycosylase</fullName>
        <ecNumber evidence="3">3.2.2.27</ecNumber>
    </recommendedName>
</protein>
<evidence type="ECO:0000313" key="13">
    <source>
        <dbReference type="EMBL" id="SDC18194.1"/>
    </source>
</evidence>
<dbReference type="SUPFAM" id="SSF52141">
    <property type="entry name" value="Uracil-DNA glycosylase-like"/>
    <property type="match status" value="1"/>
</dbReference>
<comment type="similarity">
    <text evidence="2">Belongs to the uracil-DNA glycosylase (UDG) superfamily. Type 4 (UDGa) family.</text>
</comment>
<dbReference type="CDD" id="cd10030">
    <property type="entry name" value="UDG-F4_TTUDGA_SPO1dp_like"/>
    <property type="match status" value="1"/>
</dbReference>
<dbReference type="PANTHER" id="PTHR33693:SF1">
    <property type="entry name" value="TYPE-4 URACIL-DNA GLYCOSYLASE"/>
    <property type="match status" value="1"/>
</dbReference>